<gene>
    <name evidence="8" type="ORF">SAMN05444145_102103</name>
</gene>
<feature type="chain" id="PRO_5010223721" evidence="6">
    <location>
        <begin position="22"/>
        <end position="623"/>
    </location>
</feature>
<comment type="subcellular location">
    <subcellularLocation>
        <location evidence="1">Cell outer membrane</location>
    </subcellularLocation>
</comment>
<feature type="signal peptide" evidence="6">
    <location>
        <begin position="1"/>
        <end position="21"/>
    </location>
</feature>
<accession>A0A1H3Z5U2</accession>
<keyword evidence="9" id="KW-1185">Reference proteome</keyword>
<name>A0A1H3Z5U2_9BACT</name>
<evidence type="ECO:0000256" key="3">
    <source>
        <dbReference type="ARBA" id="ARBA00022729"/>
    </source>
</evidence>
<evidence type="ECO:0000256" key="6">
    <source>
        <dbReference type="SAM" id="SignalP"/>
    </source>
</evidence>
<dbReference type="AlphaFoldDB" id="A0A1H3Z5U2"/>
<dbReference type="GO" id="GO:0009279">
    <property type="term" value="C:cell outer membrane"/>
    <property type="evidence" value="ECO:0007669"/>
    <property type="project" value="UniProtKB-SubCell"/>
</dbReference>
<dbReference type="InterPro" id="IPR011990">
    <property type="entry name" value="TPR-like_helical_dom_sf"/>
</dbReference>
<keyword evidence="5" id="KW-0998">Cell outer membrane</keyword>
<keyword evidence="3 6" id="KW-0732">Signal</keyword>
<reference evidence="8 9" key="1">
    <citation type="submission" date="2016-10" db="EMBL/GenBank/DDBJ databases">
        <authorList>
            <person name="de Groot N.N."/>
        </authorList>
    </citation>
    <scope>NUCLEOTIDE SEQUENCE [LARGE SCALE GENOMIC DNA]</scope>
    <source>
        <strain evidence="8 9">DSM 25383</strain>
    </source>
</reference>
<organism evidence="8 9">
    <name type="scientific">Alistipes timonensis JC136</name>
    <dbReference type="NCBI Taxonomy" id="1033731"/>
    <lineage>
        <taxon>Bacteria</taxon>
        <taxon>Pseudomonadati</taxon>
        <taxon>Bacteroidota</taxon>
        <taxon>Bacteroidia</taxon>
        <taxon>Bacteroidales</taxon>
        <taxon>Rikenellaceae</taxon>
        <taxon>Alistipes</taxon>
    </lineage>
</organism>
<protein>
    <submittedName>
        <fullName evidence="8">Starch-binding associating with outer membrane</fullName>
    </submittedName>
</protein>
<evidence type="ECO:0000256" key="1">
    <source>
        <dbReference type="ARBA" id="ARBA00004442"/>
    </source>
</evidence>
<sequence length="623" mass="70481">MKIIRYIGAVLLAAFAGQGCSLLDTTPDGRETLDQIFADHDKTAAYLNTCYMNLPTKGTSYYWVCNAPTALSDEGYLVSGTINDAIPAKMYTSGGTASSHPLRDYNGPTENYYSIYMLQLRYCTTFLQYIDKAGVNSESERARWRAEAHTLRAYYMLEMLKWFGAFAYEPNGYPDGYDYSTLKKRSVWELAELIDAECTAAINTNELPWRIDNPSDVKRMTKALAWCIKSKAYLFAASPVHSEDYSADQKQSHWRTAFQVNQQAVEALESNGYALKTSVSNSRIYTGKAAAYKELFTSISLTSADDRETIYQGVSRQNYVDHNYIGALNWPNNTTRAGVVPTQEMVDAYEVLSADGTVAEPLLDLSDPYTAAKVPNYNPKALDLGYKEDDPYAAPRDPRMEACIIRNGDQILWGGELRTVETFVGGENGISDDTSENRFTRTGYYYRKYIAPDVDATDNKADAAPWKFFRLAEIKLNLAEAAAEAGELGVAKAQVDAIRSRVGMPALPENLSQAEMILRVRHERMVELCYEECRYFDVRRWAEAFNSSELYQKYFKIPCEKLTAMRITRTKNPDDTYSYTYERRVDDLKNASTQARDVLLPIPENEANNLYSLTNVRWQNSGW</sequence>
<evidence type="ECO:0000256" key="2">
    <source>
        <dbReference type="ARBA" id="ARBA00006275"/>
    </source>
</evidence>
<dbReference type="STRING" id="1033731.SAMN05444145_102103"/>
<dbReference type="Pfam" id="PF07980">
    <property type="entry name" value="SusD_RagB"/>
    <property type="match status" value="1"/>
</dbReference>
<evidence type="ECO:0000256" key="4">
    <source>
        <dbReference type="ARBA" id="ARBA00023136"/>
    </source>
</evidence>
<dbReference type="Gene3D" id="1.25.40.390">
    <property type="match status" value="1"/>
</dbReference>
<evidence type="ECO:0000259" key="7">
    <source>
        <dbReference type="Pfam" id="PF07980"/>
    </source>
</evidence>
<dbReference type="SUPFAM" id="SSF48452">
    <property type="entry name" value="TPR-like"/>
    <property type="match status" value="1"/>
</dbReference>
<dbReference type="RefSeq" id="WP_010264117.1">
    <property type="nucleotide sequence ID" value="NZ_CAEG01000012.1"/>
</dbReference>
<dbReference type="Proteomes" id="UP000183253">
    <property type="component" value="Unassembled WGS sequence"/>
</dbReference>
<comment type="similarity">
    <text evidence="2">Belongs to the SusD family.</text>
</comment>
<proteinExistence type="inferred from homology"/>
<feature type="domain" description="RagB/SusD" evidence="7">
    <location>
        <begin position="321"/>
        <end position="623"/>
    </location>
</feature>
<dbReference type="InterPro" id="IPR012944">
    <property type="entry name" value="SusD_RagB_dom"/>
</dbReference>
<evidence type="ECO:0000256" key="5">
    <source>
        <dbReference type="ARBA" id="ARBA00023237"/>
    </source>
</evidence>
<dbReference type="EMBL" id="FNRI01000002">
    <property type="protein sequence ID" value="SEA19213.1"/>
    <property type="molecule type" value="Genomic_DNA"/>
</dbReference>
<keyword evidence="4" id="KW-0472">Membrane</keyword>
<evidence type="ECO:0000313" key="9">
    <source>
        <dbReference type="Proteomes" id="UP000183253"/>
    </source>
</evidence>
<dbReference type="PROSITE" id="PS51257">
    <property type="entry name" value="PROKAR_LIPOPROTEIN"/>
    <property type="match status" value="1"/>
</dbReference>
<evidence type="ECO:0000313" key="8">
    <source>
        <dbReference type="EMBL" id="SEA19213.1"/>
    </source>
</evidence>